<keyword evidence="2" id="KW-1185">Reference proteome</keyword>
<evidence type="ECO:0000313" key="1">
    <source>
        <dbReference type="EMBL" id="USS45409.1"/>
    </source>
</evidence>
<dbReference type="EMBL" id="CP099587">
    <property type="protein sequence ID" value="USS45409.1"/>
    <property type="molecule type" value="Genomic_DNA"/>
</dbReference>
<gene>
    <name evidence="1" type="ORF">NFI99_27930</name>
</gene>
<dbReference type="RefSeq" id="WP_186019680.1">
    <property type="nucleotide sequence ID" value="NZ_CP099587.1"/>
</dbReference>
<sequence>MSIEMRLENWARVQSSVCSGGTGGSGLVSSIYFPTVRGQSVDSRHDLADAGRVELAMRKLMPMDRQLLVMHYIWRKPTFVICRRLGLKVRPATVFDLAFAHAKRTLVERLSEAQAEYVSMQAVIEAMAKRTLADSK</sequence>
<accession>A0ABY5BFK4</accession>
<evidence type="ECO:0008006" key="3">
    <source>
        <dbReference type="Google" id="ProtNLM"/>
    </source>
</evidence>
<evidence type="ECO:0000313" key="2">
    <source>
        <dbReference type="Proteomes" id="UP001056386"/>
    </source>
</evidence>
<protein>
    <recommendedName>
        <fullName evidence="3">Antitermination protein Q</fullName>
    </recommendedName>
</protein>
<name>A0ABY5BFK4_BURGL</name>
<reference evidence="1" key="1">
    <citation type="submission" date="2022-06" db="EMBL/GenBank/DDBJ databases">
        <title>Draft genome sequence of Burkholderia glumae strain GR20004 isolated from rice panicle showing bacterial panicle blight.</title>
        <authorList>
            <person name="Choi S.Y."/>
            <person name="Lee Y.H."/>
        </authorList>
    </citation>
    <scope>NUCLEOTIDE SEQUENCE</scope>
    <source>
        <strain evidence="1">GR20004</strain>
    </source>
</reference>
<organism evidence="1 2">
    <name type="scientific">Burkholderia glumae</name>
    <name type="common">Pseudomonas glumae</name>
    <dbReference type="NCBI Taxonomy" id="337"/>
    <lineage>
        <taxon>Bacteria</taxon>
        <taxon>Pseudomonadati</taxon>
        <taxon>Pseudomonadota</taxon>
        <taxon>Betaproteobacteria</taxon>
        <taxon>Burkholderiales</taxon>
        <taxon>Burkholderiaceae</taxon>
        <taxon>Burkholderia</taxon>
    </lineage>
</organism>
<proteinExistence type="predicted"/>
<dbReference type="Proteomes" id="UP001056386">
    <property type="component" value="Chromosome 1"/>
</dbReference>